<dbReference type="Proteomes" id="UP001556367">
    <property type="component" value="Unassembled WGS sequence"/>
</dbReference>
<organism evidence="3 4">
    <name type="scientific">Hohenbuehelia grisea</name>
    <dbReference type="NCBI Taxonomy" id="104357"/>
    <lineage>
        <taxon>Eukaryota</taxon>
        <taxon>Fungi</taxon>
        <taxon>Dikarya</taxon>
        <taxon>Basidiomycota</taxon>
        <taxon>Agaricomycotina</taxon>
        <taxon>Agaricomycetes</taxon>
        <taxon>Agaricomycetidae</taxon>
        <taxon>Agaricales</taxon>
        <taxon>Pleurotineae</taxon>
        <taxon>Pleurotaceae</taxon>
        <taxon>Hohenbuehelia</taxon>
    </lineage>
</organism>
<feature type="domain" description="AB hydrolase-1" evidence="2">
    <location>
        <begin position="153"/>
        <end position="448"/>
    </location>
</feature>
<dbReference type="PANTHER" id="PTHR43798:SF33">
    <property type="entry name" value="HYDROLASE, PUTATIVE (AFU_ORTHOLOGUE AFUA_2G14860)-RELATED"/>
    <property type="match status" value="1"/>
</dbReference>
<comment type="caution">
    <text evidence="3">The sequence shown here is derived from an EMBL/GenBank/DDBJ whole genome shotgun (WGS) entry which is preliminary data.</text>
</comment>
<evidence type="ECO:0000313" key="3">
    <source>
        <dbReference type="EMBL" id="KAL0946116.1"/>
    </source>
</evidence>
<proteinExistence type="predicted"/>
<evidence type="ECO:0000313" key="4">
    <source>
        <dbReference type="Proteomes" id="UP001556367"/>
    </source>
</evidence>
<dbReference type="SUPFAM" id="SSF53474">
    <property type="entry name" value="alpha/beta-Hydrolases"/>
    <property type="match status" value="1"/>
</dbReference>
<dbReference type="InterPro" id="IPR029058">
    <property type="entry name" value="AB_hydrolase_fold"/>
</dbReference>
<dbReference type="EMBL" id="JASNQZ010000015">
    <property type="protein sequence ID" value="KAL0946116.1"/>
    <property type="molecule type" value="Genomic_DNA"/>
</dbReference>
<name>A0ABR3IS23_9AGAR</name>
<protein>
    <recommendedName>
        <fullName evidence="2">AB hydrolase-1 domain-containing protein</fullName>
    </recommendedName>
</protein>
<reference evidence="4" key="1">
    <citation type="submission" date="2024-06" db="EMBL/GenBank/DDBJ databases">
        <title>Multi-omics analyses provide insights into the biosynthesis of the anticancer antibiotic pleurotin in Hohenbuehelia grisea.</title>
        <authorList>
            <person name="Weaver J.A."/>
            <person name="Alberti F."/>
        </authorList>
    </citation>
    <scope>NUCLEOTIDE SEQUENCE [LARGE SCALE GENOMIC DNA]</scope>
    <source>
        <strain evidence="4">T-177</strain>
    </source>
</reference>
<dbReference type="Gene3D" id="3.40.50.1820">
    <property type="entry name" value="alpha/beta hydrolase"/>
    <property type="match status" value="1"/>
</dbReference>
<evidence type="ECO:0000256" key="1">
    <source>
        <dbReference type="SAM" id="MobiDB-lite"/>
    </source>
</evidence>
<keyword evidence="4" id="KW-1185">Reference proteome</keyword>
<dbReference type="PANTHER" id="PTHR43798">
    <property type="entry name" value="MONOACYLGLYCEROL LIPASE"/>
    <property type="match status" value="1"/>
</dbReference>
<evidence type="ECO:0000259" key="2">
    <source>
        <dbReference type="Pfam" id="PF12697"/>
    </source>
</evidence>
<accession>A0ABR3IS23</accession>
<dbReference type="Pfam" id="PF12697">
    <property type="entry name" value="Abhydrolase_6"/>
    <property type="match status" value="1"/>
</dbReference>
<sequence length="465" mass="51885">MPRSYPPPDSPERPHPPFATRPLIPVYPPPADLLHPKPALPTPSRSPSVVHLGSTQFSVSTHLVPAAHLRSVPQDIPIPPPPGPEVTDKRARRAAFDKIRVRLADIRRDVATERTHSGFPNVLWACVNRYVPVRSGAGGSGSRSGANGKGLTLFFAHANGFHKETWEPTITNLLSPPGAENVNEIWSWEAVQHGDAALINRDKLCAIYDWTDNARDISNFLLYFLPTKTTAASLPLHLPRIPDEETQERLDRGFRGRTFVAVGHSFGGCTSVLAALTYPRLFSSIILVDPVIVQPRLYENTNDPFLEKMSLGAIVRRDTWESRSEAHQLMLKNPFFQAWDPSALALFVEHGLYATPSGSVHLKMPGVQEGISFLERLTPYEVWERLPHVDERITLHWIMPGKEGGDRDFGGPTHHRVRVWRRAKNASNVIVETAGHLIPQEDPKACAREIQAFLEKRYSGAKSRL</sequence>
<feature type="region of interest" description="Disordered" evidence="1">
    <location>
        <begin position="1"/>
        <end position="47"/>
    </location>
</feature>
<gene>
    <name evidence="3" type="ORF">HGRIS_012381</name>
</gene>
<dbReference type="InterPro" id="IPR050266">
    <property type="entry name" value="AB_hydrolase_sf"/>
</dbReference>
<dbReference type="InterPro" id="IPR000073">
    <property type="entry name" value="AB_hydrolase_1"/>
</dbReference>